<sequence length="120" mass="14589">MTRKGQKHTTYSFELKKKAIELGLNGMTKKQVADELGINDFNRLKVWMRKYKTGGEFELVDQRGRREKYVDRERYIRKLEVENIALKKVYEIWTRRGLREGPFCLLIERWIAREQYESER</sequence>
<dbReference type="InterPro" id="IPR009057">
    <property type="entry name" value="Homeodomain-like_sf"/>
</dbReference>
<dbReference type="EMBL" id="JBHUIO010000002">
    <property type="protein sequence ID" value="MFD2168519.1"/>
    <property type="molecule type" value="Genomic_DNA"/>
</dbReference>
<reference evidence="3" key="1">
    <citation type="journal article" date="2019" name="Int. J. Syst. Evol. Microbiol.">
        <title>The Global Catalogue of Microorganisms (GCM) 10K type strain sequencing project: providing services to taxonomists for standard genome sequencing and annotation.</title>
        <authorList>
            <consortium name="The Broad Institute Genomics Platform"/>
            <consortium name="The Broad Institute Genome Sequencing Center for Infectious Disease"/>
            <person name="Wu L."/>
            <person name="Ma J."/>
        </authorList>
    </citation>
    <scope>NUCLEOTIDE SEQUENCE [LARGE SCALE GENOMIC DNA]</scope>
    <source>
        <strain evidence="3">CGMCC 1.13574</strain>
    </source>
</reference>
<dbReference type="RefSeq" id="WP_386043305.1">
    <property type="nucleotide sequence ID" value="NZ_JBHUIO010000002.1"/>
</dbReference>
<protein>
    <submittedName>
        <fullName evidence="2">Transposase</fullName>
    </submittedName>
</protein>
<evidence type="ECO:0000259" key="1">
    <source>
        <dbReference type="Pfam" id="PF13518"/>
    </source>
</evidence>
<organism evidence="2 3">
    <name type="scientific">Tumebacillus lipolyticus</name>
    <dbReference type="NCBI Taxonomy" id="1280370"/>
    <lineage>
        <taxon>Bacteria</taxon>
        <taxon>Bacillati</taxon>
        <taxon>Bacillota</taxon>
        <taxon>Bacilli</taxon>
        <taxon>Bacillales</taxon>
        <taxon>Alicyclobacillaceae</taxon>
        <taxon>Tumebacillus</taxon>
    </lineage>
</organism>
<accession>A0ABW4ZSQ3</accession>
<keyword evidence="3" id="KW-1185">Reference proteome</keyword>
<dbReference type="Proteomes" id="UP001597343">
    <property type="component" value="Unassembled WGS sequence"/>
</dbReference>
<dbReference type="InterPro" id="IPR055247">
    <property type="entry name" value="InsJ-like_HTH"/>
</dbReference>
<proteinExistence type="predicted"/>
<feature type="domain" description="Insertion element IS150 protein InsJ-like helix-turn-helix" evidence="1">
    <location>
        <begin position="16"/>
        <end position="66"/>
    </location>
</feature>
<dbReference type="SUPFAM" id="SSF46689">
    <property type="entry name" value="Homeodomain-like"/>
    <property type="match status" value="1"/>
</dbReference>
<gene>
    <name evidence="2" type="ORF">ACFSOY_00620</name>
</gene>
<dbReference type="Pfam" id="PF13518">
    <property type="entry name" value="HTH_28"/>
    <property type="match status" value="1"/>
</dbReference>
<evidence type="ECO:0000313" key="2">
    <source>
        <dbReference type="EMBL" id="MFD2168519.1"/>
    </source>
</evidence>
<dbReference type="Gene3D" id="1.10.10.60">
    <property type="entry name" value="Homeodomain-like"/>
    <property type="match status" value="1"/>
</dbReference>
<name>A0ABW4ZSQ3_9BACL</name>
<evidence type="ECO:0000313" key="3">
    <source>
        <dbReference type="Proteomes" id="UP001597343"/>
    </source>
</evidence>
<comment type="caution">
    <text evidence="2">The sequence shown here is derived from an EMBL/GenBank/DDBJ whole genome shotgun (WGS) entry which is preliminary data.</text>
</comment>